<dbReference type="EMBL" id="ANAH02000006">
    <property type="protein sequence ID" value="EPX62971.1"/>
    <property type="molecule type" value="Genomic_DNA"/>
</dbReference>
<name>S9PIR3_CYSF2</name>
<evidence type="ECO:0000313" key="2">
    <source>
        <dbReference type="EMBL" id="EPX62971.1"/>
    </source>
</evidence>
<dbReference type="AlphaFoldDB" id="S9PIR3"/>
<keyword evidence="3" id="KW-1185">Reference proteome</keyword>
<comment type="caution">
    <text evidence="2">The sequence shown here is derived from an EMBL/GenBank/DDBJ whole genome shotgun (WGS) entry which is preliminary data.</text>
</comment>
<dbReference type="Proteomes" id="UP000011682">
    <property type="component" value="Unassembled WGS sequence"/>
</dbReference>
<sequence>MGLLLRSVARHGEAASIRIAPDTAPGSRPYIPAPPRGVHLHPRRPSARRRARSPPRPGSRPDVRWTTELSRSLLVGKALSFRTDTLLEVPGGVLL</sequence>
<protein>
    <submittedName>
        <fullName evidence="2">Uncharacterized protein</fullName>
    </submittedName>
</protein>
<reference evidence="2" key="1">
    <citation type="submission" date="2013-05" db="EMBL/GenBank/DDBJ databases">
        <title>Genome assembly of Cystobacter fuscus DSM 2262.</title>
        <authorList>
            <person name="Sharma G."/>
            <person name="Khatri I."/>
            <person name="Kaur C."/>
            <person name="Mayilraj S."/>
            <person name="Subramanian S."/>
        </authorList>
    </citation>
    <scope>NUCLEOTIDE SEQUENCE [LARGE SCALE GENOMIC DNA]</scope>
    <source>
        <strain evidence="2">DSM 2262</strain>
    </source>
</reference>
<evidence type="ECO:0000313" key="3">
    <source>
        <dbReference type="Proteomes" id="UP000011682"/>
    </source>
</evidence>
<feature type="region of interest" description="Disordered" evidence="1">
    <location>
        <begin position="19"/>
        <end position="64"/>
    </location>
</feature>
<feature type="compositionally biased region" description="Basic residues" evidence="1">
    <location>
        <begin position="38"/>
        <end position="53"/>
    </location>
</feature>
<organism evidence="2 3">
    <name type="scientific">Cystobacter fuscus (strain ATCC 25194 / DSM 2262 / NBRC 100088 / M29)</name>
    <dbReference type="NCBI Taxonomy" id="1242864"/>
    <lineage>
        <taxon>Bacteria</taxon>
        <taxon>Pseudomonadati</taxon>
        <taxon>Myxococcota</taxon>
        <taxon>Myxococcia</taxon>
        <taxon>Myxococcales</taxon>
        <taxon>Cystobacterineae</taxon>
        <taxon>Archangiaceae</taxon>
        <taxon>Cystobacter</taxon>
    </lineage>
</organism>
<gene>
    <name evidence="2" type="ORF">D187_006381</name>
</gene>
<proteinExistence type="predicted"/>
<evidence type="ECO:0000256" key="1">
    <source>
        <dbReference type="SAM" id="MobiDB-lite"/>
    </source>
</evidence>
<accession>S9PIR3</accession>